<keyword evidence="3" id="KW-1185">Reference proteome</keyword>
<dbReference type="RefSeq" id="WP_233392710.1">
    <property type="nucleotide sequence ID" value="NZ_JAJTWT010000005.1"/>
</dbReference>
<reference evidence="2 3" key="1">
    <citation type="submission" date="2021-12" db="EMBL/GenBank/DDBJ databases">
        <title>Genome seq of p7.</title>
        <authorList>
            <person name="Seo T."/>
        </authorList>
    </citation>
    <scope>NUCLEOTIDE SEQUENCE [LARGE SCALE GENOMIC DNA]</scope>
    <source>
        <strain evidence="2 3">P7</strain>
    </source>
</reference>
<dbReference type="EMBL" id="JAJTWT010000005">
    <property type="protein sequence ID" value="MCE4538268.1"/>
    <property type="molecule type" value="Genomic_DNA"/>
</dbReference>
<proteinExistence type="predicted"/>
<accession>A0ABS8XES1</accession>
<name>A0ABS8XES1_9BURK</name>
<organism evidence="2 3">
    <name type="scientific">Pelomonas caseinilytica</name>
    <dbReference type="NCBI Taxonomy" id="2906763"/>
    <lineage>
        <taxon>Bacteria</taxon>
        <taxon>Pseudomonadati</taxon>
        <taxon>Pseudomonadota</taxon>
        <taxon>Betaproteobacteria</taxon>
        <taxon>Burkholderiales</taxon>
        <taxon>Sphaerotilaceae</taxon>
        <taxon>Roseateles</taxon>
    </lineage>
</organism>
<gene>
    <name evidence="2" type="ORF">LXT12_13505</name>
</gene>
<comment type="caution">
    <text evidence="2">The sequence shown here is derived from an EMBL/GenBank/DDBJ whole genome shotgun (WGS) entry which is preliminary data.</text>
</comment>
<feature type="signal peptide" evidence="1">
    <location>
        <begin position="1"/>
        <end position="24"/>
    </location>
</feature>
<evidence type="ECO:0000256" key="1">
    <source>
        <dbReference type="SAM" id="SignalP"/>
    </source>
</evidence>
<protein>
    <submittedName>
        <fullName evidence="2">Uncharacterized protein</fullName>
    </submittedName>
</protein>
<evidence type="ECO:0000313" key="2">
    <source>
        <dbReference type="EMBL" id="MCE4538268.1"/>
    </source>
</evidence>
<dbReference type="Proteomes" id="UP001201463">
    <property type="component" value="Unassembled WGS sequence"/>
</dbReference>
<keyword evidence="1" id="KW-0732">Signal</keyword>
<sequence length="166" mass="17903">MRRLRLAGAFAATVGILGSPLAHSADGCLVLLCLAAPSWRAIPQCVPPVRQLLRDLAKGRPFPTCAMGGTGNSAEHQWSAAPTNCPPQYTRTIDGPSGPIYRCDYSGSISVTVNGRLFTKTWWGDSGDSVTQFTESAKATLGRWDTRFDDEYTDWLARQAAGTIPD</sequence>
<evidence type="ECO:0000313" key="3">
    <source>
        <dbReference type="Proteomes" id="UP001201463"/>
    </source>
</evidence>
<feature type="chain" id="PRO_5045291122" evidence="1">
    <location>
        <begin position="25"/>
        <end position="166"/>
    </location>
</feature>